<dbReference type="InterPro" id="IPR000531">
    <property type="entry name" value="Beta-barrel_TonB"/>
</dbReference>
<name>A0A0G3XM18_9SPHN</name>
<evidence type="ECO:0000256" key="10">
    <source>
        <dbReference type="RuleBase" id="RU003357"/>
    </source>
</evidence>
<dbReference type="SUPFAM" id="SSF56935">
    <property type="entry name" value="Porins"/>
    <property type="match status" value="1"/>
</dbReference>
<evidence type="ECO:0000256" key="11">
    <source>
        <dbReference type="SAM" id="MobiDB-lite"/>
    </source>
</evidence>
<evidence type="ECO:0000256" key="8">
    <source>
        <dbReference type="ARBA" id="ARBA00023170"/>
    </source>
</evidence>
<evidence type="ECO:0000313" key="15">
    <source>
        <dbReference type="Proteomes" id="UP000035287"/>
    </source>
</evidence>
<comment type="similarity">
    <text evidence="10">Belongs to the TonB-dependent receptor family.</text>
</comment>
<proteinExistence type="inferred from homology"/>
<dbReference type="Pfam" id="PF07715">
    <property type="entry name" value="Plug"/>
    <property type="match status" value="1"/>
</dbReference>
<dbReference type="PATRIC" id="fig|1348774.3.peg.673"/>
<evidence type="ECO:0000256" key="9">
    <source>
        <dbReference type="ARBA" id="ARBA00023237"/>
    </source>
</evidence>
<dbReference type="PANTHER" id="PTHR30069:SF29">
    <property type="entry name" value="HEMOGLOBIN AND HEMOGLOBIN-HAPTOGLOBIN-BINDING PROTEIN 1-RELATED"/>
    <property type="match status" value="1"/>
</dbReference>
<dbReference type="Gene3D" id="2.40.170.20">
    <property type="entry name" value="TonB-dependent receptor, beta-barrel domain"/>
    <property type="match status" value="1"/>
</dbReference>
<keyword evidence="15" id="KW-1185">Reference proteome</keyword>
<evidence type="ECO:0000256" key="2">
    <source>
        <dbReference type="ARBA" id="ARBA00022448"/>
    </source>
</evidence>
<dbReference type="GO" id="GO:0015344">
    <property type="term" value="F:siderophore uptake transmembrane transporter activity"/>
    <property type="evidence" value="ECO:0007669"/>
    <property type="project" value="TreeGrafter"/>
</dbReference>
<evidence type="ECO:0000256" key="4">
    <source>
        <dbReference type="ARBA" id="ARBA00022692"/>
    </source>
</evidence>
<keyword evidence="4" id="KW-0812">Transmembrane</keyword>
<accession>A0A0G3XM18</accession>
<keyword evidence="2" id="KW-0813">Transport</keyword>
<keyword evidence="6 10" id="KW-0798">TonB box</keyword>
<keyword evidence="5" id="KW-0732">Signal</keyword>
<evidence type="ECO:0000259" key="13">
    <source>
        <dbReference type="Pfam" id="PF07715"/>
    </source>
</evidence>
<dbReference type="STRING" id="1348774.AB433_03215"/>
<evidence type="ECO:0000259" key="12">
    <source>
        <dbReference type="Pfam" id="PF00593"/>
    </source>
</evidence>
<dbReference type="GO" id="GO:0009279">
    <property type="term" value="C:cell outer membrane"/>
    <property type="evidence" value="ECO:0007669"/>
    <property type="project" value="UniProtKB-SubCell"/>
</dbReference>
<reference evidence="14 15" key="1">
    <citation type="submission" date="2015-06" db="EMBL/GenBank/DDBJ databases">
        <authorList>
            <person name="Zeng Y."/>
            <person name="Huang Y."/>
        </authorList>
    </citation>
    <scope>NUCLEOTIDE SEQUENCE [LARGE SCALE GENOMIC DNA]</scope>
    <source>
        <strain evidence="14 15">PQ-2</strain>
    </source>
</reference>
<organism evidence="14 15">
    <name type="scientific">Croceicoccus naphthovorans</name>
    <dbReference type="NCBI Taxonomy" id="1348774"/>
    <lineage>
        <taxon>Bacteria</taxon>
        <taxon>Pseudomonadati</taxon>
        <taxon>Pseudomonadota</taxon>
        <taxon>Alphaproteobacteria</taxon>
        <taxon>Sphingomonadales</taxon>
        <taxon>Erythrobacteraceae</taxon>
        <taxon>Croceicoccus</taxon>
    </lineage>
</organism>
<feature type="domain" description="TonB-dependent receptor-like beta-barrel" evidence="12">
    <location>
        <begin position="240"/>
        <end position="759"/>
    </location>
</feature>
<dbReference type="Proteomes" id="UP000035287">
    <property type="component" value="Chromosome"/>
</dbReference>
<protein>
    <submittedName>
        <fullName evidence="14">Uncharacterized protein</fullName>
    </submittedName>
</protein>
<keyword evidence="9" id="KW-0998">Cell outer membrane</keyword>
<feature type="region of interest" description="Disordered" evidence="11">
    <location>
        <begin position="610"/>
        <end position="638"/>
    </location>
</feature>
<sequence length="797" mass="86360">MAAPSYAQDESEPMADPTENEIVVTAQRMRGQVDTPYPPVAVIDEEEIASYGAASLAELIEELAPQTSSARGRGGGRPAILVNGRRVNGFREMRNYPPEAIRRVEVLPEEVALRFGFRPDQRVVNFILKDNFSSVTAELEYGFPTDGGYSTNEQEVSLLRINGANRLNIALENEDSSMLTEAERGVSSIDGTPLAGDADPSAYRSLIADSRDITLNTNWSRGLGEDGIGASLSLSGTFTRSDSLSYRGPDAVLLDDGEGSSVYRTLYDPASGFGPRLRDTKSETFELGTAYDTRIGDWQLNATANWAHGESRTLTDGSANTDALELAVQNGDVAYDAPVATLLANGVTARPTYRATSNTEDVSTLVTASGQPITLPAGEVSVVLKAGYDWNNIDSADSRNPESRLNLTRGDLNGGVTLGIPIASRRTGTLDAIGDLSLDLSGGVSHLSDFGTLYDGSFGLTWGITDKLDLQASYIYRQAAPTLTQLGAPQVLTSGSTVYDFTTGQNVLVDVLSGGNPNLVAEKQKDWKIALNWDLPFLDRSRFIAEYYDETSTNTSGSFSALTPEIEAAFPELFVRDTAGNLILVDQRPVTFAEERGRRIRWGLDVSDEISGGEQERGERGAGRGGRGGGMPGMGGRDRRGGRWSLSLFHTYRLQDEVLISDNGPLLDLLDGDSLVNSPTAQHGIEMRGGLYYNGFGLRLSGNYIGGSSIDGSTATGASGLDFHPYATFDARMFVDLERQFQDVDFLKGSRVSLRVDNIFNVQQRVTDDTGTVPFAYLPDFTDPKGRFFEIDFRKRF</sequence>
<evidence type="ECO:0000313" key="14">
    <source>
        <dbReference type="EMBL" id="AKM11503.1"/>
    </source>
</evidence>
<keyword evidence="8" id="KW-0675">Receptor</keyword>
<gene>
    <name evidence="14" type="ORF">AB433_03215</name>
</gene>
<dbReference type="InterPro" id="IPR037066">
    <property type="entry name" value="Plug_dom_sf"/>
</dbReference>
<evidence type="ECO:0000256" key="1">
    <source>
        <dbReference type="ARBA" id="ARBA00004571"/>
    </source>
</evidence>
<dbReference type="EMBL" id="CP011770">
    <property type="protein sequence ID" value="AKM11503.1"/>
    <property type="molecule type" value="Genomic_DNA"/>
</dbReference>
<dbReference type="InterPro" id="IPR036942">
    <property type="entry name" value="Beta-barrel_TonB_sf"/>
</dbReference>
<comment type="subcellular location">
    <subcellularLocation>
        <location evidence="1">Cell outer membrane</location>
        <topology evidence="1">Multi-pass membrane protein</topology>
    </subcellularLocation>
</comment>
<keyword evidence="3" id="KW-1134">Transmembrane beta strand</keyword>
<evidence type="ECO:0000256" key="3">
    <source>
        <dbReference type="ARBA" id="ARBA00022452"/>
    </source>
</evidence>
<dbReference type="GO" id="GO:0044718">
    <property type="term" value="P:siderophore transmembrane transport"/>
    <property type="evidence" value="ECO:0007669"/>
    <property type="project" value="TreeGrafter"/>
</dbReference>
<dbReference type="Gene3D" id="2.170.130.10">
    <property type="entry name" value="TonB-dependent receptor, plug domain"/>
    <property type="match status" value="1"/>
</dbReference>
<feature type="domain" description="TonB-dependent receptor plug" evidence="13">
    <location>
        <begin position="39"/>
        <end position="110"/>
    </location>
</feature>
<evidence type="ECO:0000256" key="7">
    <source>
        <dbReference type="ARBA" id="ARBA00023136"/>
    </source>
</evidence>
<evidence type="ECO:0000256" key="5">
    <source>
        <dbReference type="ARBA" id="ARBA00022729"/>
    </source>
</evidence>
<dbReference type="KEGG" id="cna:AB433_03215"/>
<dbReference type="Pfam" id="PF00593">
    <property type="entry name" value="TonB_dep_Rec_b-barrel"/>
    <property type="match status" value="1"/>
</dbReference>
<dbReference type="InterPro" id="IPR039426">
    <property type="entry name" value="TonB-dep_rcpt-like"/>
</dbReference>
<feature type="compositionally biased region" description="Gly residues" evidence="11">
    <location>
        <begin position="623"/>
        <end position="635"/>
    </location>
</feature>
<dbReference type="PANTHER" id="PTHR30069">
    <property type="entry name" value="TONB-DEPENDENT OUTER MEMBRANE RECEPTOR"/>
    <property type="match status" value="1"/>
</dbReference>
<keyword evidence="7 10" id="KW-0472">Membrane</keyword>
<evidence type="ECO:0000256" key="6">
    <source>
        <dbReference type="ARBA" id="ARBA00023077"/>
    </source>
</evidence>
<dbReference type="AlphaFoldDB" id="A0A0G3XM18"/>
<dbReference type="InterPro" id="IPR012910">
    <property type="entry name" value="Plug_dom"/>
</dbReference>